<dbReference type="InterPro" id="IPR036259">
    <property type="entry name" value="MFS_trans_sf"/>
</dbReference>
<feature type="transmembrane region" description="Helical" evidence="8">
    <location>
        <begin position="44"/>
        <end position="63"/>
    </location>
</feature>
<evidence type="ECO:0000313" key="11">
    <source>
        <dbReference type="Proteomes" id="UP000189796"/>
    </source>
</evidence>
<gene>
    <name evidence="10" type="ORF">SAMN05443248_1639</name>
</gene>
<proteinExistence type="inferred from homology"/>
<dbReference type="Pfam" id="PF07690">
    <property type="entry name" value="MFS_1"/>
    <property type="match status" value="1"/>
</dbReference>
<keyword evidence="7 8" id="KW-0472">Membrane</keyword>
<dbReference type="SUPFAM" id="SSF103473">
    <property type="entry name" value="MFS general substrate transporter"/>
    <property type="match status" value="1"/>
</dbReference>
<keyword evidence="8" id="KW-0997">Cell inner membrane</keyword>
<keyword evidence="5 8" id="KW-0812">Transmembrane</keyword>
<dbReference type="InterPro" id="IPR020846">
    <property type="entry name" value="MFS_dom"/>
</dbReference>
<protein>
    <recommendedName>
        <fullName evidence="8">Bcr/CflA family efflux transporter</fullName>
    </recommendedName>
</protein>
<dbReference type="PRINTS" id="PR01035">
    <property type="entry name" value="TCRTETA"/>
</dbReference>
<organism evidence="10 11">
    <name type="scientific">Bradyrhizobium erythrophlei</name>
    <dbReference type="NCBI Taxonomy" id="1437360"/>
    <lineage>
        <taxon>Bacteria</taxon>
        <taxon>Pseudomonadati</taxon>
        <taxon>Pseudomonadota</taxon>
        <taxon>Alphaproteobacteria</taxon>
        <taxon>Hyphomicrobiales</taxon>
        <taxon>Nitrobacteraceae</taxon>
        <taxon>Bradyrhizobium</taxon>
    </lineage>
</organism>
<evidence type="ECO:0000256" key="6">
    <source>
        <dbReference type="ARBA" id="ARBA00022989"/>
    </source>
</evidence>
<dbReference type="AlphaFoldDB" id="A0A1M5K0E9"/>
<sequence length="403" mass="41999">MASSFTRNAVVLGLLSAVGPFAIDMYLPALPAIAADLHATTSATQMTLIAFFVSFGLCQIVYGPLSDVYGRKLPLYGGLTLFILGAIGCAFSATIGWLIAFRFLQGIGAAMGVIPRAIIRDLHTGAEATRLMSLVMLVFSVSPILAPLTGSALIVPFGWRAVFVAVGVAALIALLLVAFLLPETRPAHERIPGSIRGVFGNFGELLRDWHFLGLTFIGGLGISSFFAFLSTSSFVYIGHYGLTPTQYSMAFSINAIGFIGASQFAGFLGGRFGMGRMVMAAVSAYASFAVLLLALTLAGFDSLRVLIPLLFVSFAFLGLVIPSTMVLSLENHGRIAGIASALGGTLQMVAGAIITGIAGLFFDRTSLPMVATVAAASVAALVLSLVTLRKNELKPVALGSGTG</sequence>
<dbReference type="GO" id="GO:1990961">
    <property type="term" value="P:xenobiotic detoxification by transmembrane export across the plasma membrane"/>
    <property type="evidence" value="ECO:0007669"/>
    <property type="project" value="InterPro"/>
</dbReference>
<dbReference type="Gene3D" id="1.20.1720.10">
    <property type="entry name" value="Multidrug resistance protein D"/>
    <property type="match status" value="1"/>
</dbReference>
<dbReference type="PROSITE" id="PS50850">
    <property type="entry name" value="MFS"/>
    <property type="match status" value="1"/>
</dbReference>
<keyword evidence="6 8" id="KW-1133">Transmembrane helix</keyword>
<evidence type="ECO:0000256" key="7">
    <source>
        <dbReference type="ARBA" id="ARBA00023136"/>
    </source>
</evidence>
<keyword evidence="4" id="KW-1003">Cell membrane</keyword>
<evidence type="ECO:0000256" key="1">
    <source>
        <dbReference type="ARBA" id="ARBA00004651"/>
    </source>
</evidence>
<feature type="transmembrane region" description="Helical" evidence="8">
    <location>
        <begin position="368"/>
        <end position="388"/>
    </location>
</feature>
<dbReference type="GO" id="GO:0005886">
    <property type="term" value="C:plasma membrane"/>
    <property type="evidence" value="ECO:0007669"/>
    <property type="project" value="UniProtKB-SubCell"/>
</dbReference>
<feature type="transmembrane region" description="Helical" evidence="8">
    <location>
        <begin position="131"/>
        <end position="155"/>
    </location>
</feature>
<feature type="transmembrane region" description="Helical" evidence="8">
    <location>
        <begin position="75"/>
        <end position="93"/>
    </location>
</feature>
<evidence type="ECO:0000256" key="5">
    <source>
        <dbReference type="ARBA" id="ARBA00022692"/>
    </source>
</evidence>
<dbReference type="PANTHER" id="PTHR23502">
    <property type="entry name" value="MAJOR FACILITATOR SUPERFAMILY"/>
    <property type="match status" value="1"/>
</dbReference>
<keyword evidence="3 8" id="KW-0813">Transport</keyword>
<feature type="transmembrane region" description="Helical" evidence="8">
    <location>
        <begin position="249"/>
        <end position="270"/>
    </location>
</feature>
<reference evidence="10 11" key="1">
    <citation type="submission" date="2016-11" db="EMBL/GenBank/DDBJ databases">
        <authorList>
            <person name="Jaros S."/>
            <person name="Januszkiewicz K."/>
            <person name="Wedrychowicz H."/>
        </authorList>
    </citation>
    <scope>NUCLEOTIDE SEQUENCE [LARGE SCALE GENOMIC DNA]</scope>
    <source>
        <strain evidence="10 11">GAS138</strain>
    </source>
</reference>
<dbReference type="GO" id="GO:0042910">
    <property type="term" value="F:xenobiotic transmembrane transporter activity"/>
    <property type="evidence" value="ECO:0007669"/>
    <property type="project" value="InterPro"/>
</dbReference>
<comment type="similarity">
    <text evidence="2 8">Belongs to the major facilitator superfamily. Bcr/CmlA family.</text>
</comment>
<evidence type="ECO:0000256" key="2">
    <source>
        <dbReference type="ARBA" id="ARBA00006236"/>
    </source>
</evidence>
<dbReference type="PANTHER" id="PTHR23502:SF132">
    <property type="entry name" value="POLYAMINE TRANSPORTER 2-RELATED"/>
    <property type="match status" value="1"/>
</dbReference>
<dbReference type="NCBIfam" id="TIGR00710">
    <property type="entry name" value="efflux_Bcr_CflA"/>
    <property type="match status" value="1"/>
</dbReference>
<evidence type="ECO:0000313" key="10">
    <source>
        <dbReference type="EMBL" id="SHG46302.1"/>
    </source>
</evidence>
<feature type="domain" description="Major facilitator superfamily (MFS) profile" evidence="9">
    <location>
        <begin position="5"/>
        <end position="392"/>
    </location>
</feature>
<feature type="transmembrane region" description="Helical" evidence="8">
    <location>
        <begin position="341"/>
        <end position="362"/>
    </location>
</feature>
<dbReference type="InterPro" id="IPR004812">
    <property type="entry name" value="Efflux_drug-R_Bcr/CmlA"/>
</dbReference>
<dbReference type="Proteomes" id="UP000189796">
    <property type="component" value="Chromosome I"/>
</dbReference>
<feature type="transmembrane region" description="Helical" evidence="8">
    <location>
        <begin position="306"/>
        <end position="329"/>
    </location>
</feature>
<feature type="transmembrane region" description="Helical" evidence="8">
    <location>
        <begin position="211"/>
        <end position="237"/>
    </location>
</feature>
<comment type="subcellular location">
    <subcellularLocation>
        <location evidence="8">Cell inner membrane</location>
        <topology evidence="8">Multi-pass membrane protein</topology>
    </subcellularLocation>
    <subcellularLocation>
        <location evidence="1">Cell membrane</location>
        <topology evidence="1">Multi-pass membrane protein</topology>
    </subcellularLocation>
</comment>
<dbReference type="EMBL" id="LT670817">
    <property type="protein sequence ID" value="SHG46302.1"/>
    <property type="molecule type" value="Genomic_DNA"/>
</dbReference>
<evidence type="ECO:0000256" key="3">
    <source>
        <dbReference type="ARBA" id="ARBA00022448"/>
    </source>
</evidence>
<feature type="transmembrane region" description="Helical" evidence="8">
    <location>
        <begin position="161"/>
        <end position="181"/>
    </location>
</feature>
<dbReference type="CDD" id="cd17320">
    <property type="entry name" value="MFS_MdfA_MDR_like"/>
    <property type="match status" value="1"/>
</dbReference>
<feature type="transmembrane region" description="Helical" evidence="8">
    <location>
        <begin position="99"/>
        <end position="119"/>
    </location>
</feature>
<dbReference type="OrthoDB" id="9800416at2"/>
<accession>A0A1M5K0E9</accession>
<dbReference type="InterPro" id="IPR011701">
    <property type="entry name" value="MFS"/>
</dbReference>
<dbReference type="RefSeq" id="WP_079600790.1">
    <property type="nucleotide sequence ID" value="NZ_LT670817.1"/>
</dbReference>
<dbReference type="InterPro" id="IPR001958">
    <property type="entry name" value="Tet-R_TetA/multi-R_MdtG-like"/>
</dbReference>
<comment type="caution">
    <text evidence="8">Lacks conserved residue(s) required for the propagation of feature annotation.</text>
</comment>
<evidence type="ECO:0000256" key="8">
    <source>
        <dbReference type="RuleBase" id="RU365088"/>
    </source>
</evidence>
<evidence type="ECO:0000256" key="4">
    <source>
        <dbReference type="ARBA" id="ARBA00022475"/>
    </source>
</evidence>
<evidence type="ECO:0000259" key="9">
    <source>
        <dbReference type="PROSITE" id="PS50850"/>
    </source>
</evidence>
<name>A0A1M5K0E9_9BRAD</name>
<feature type="transmembrane region" description="Helical" evidence="8">
    <location>
        <begin position="277"/>
        <end position="300"/>
    </location>
</feature>